<name>A0A7Y0LER8_9GAMM</name>
<comment type="caution">
    <text evidence="2">The sequence shown here is derived from an EMBL/GenBank/DDBJ whole genome shotgun (WGS) entry which is preliminary data.</text>
</comment>
<reference evidence="2 3" key="1">
    <citation type="submission" date="2020-04" db="EMBL/GenBank/DDBJ databases">
        <title>Thalassotalea sp. M1531, isolated from the surface of marine red alga.</title>
        <authorList>
            <person name="Pang L."/>
            <person name="Lu D.-C."/>
        </authorList>
    </citation>
    <scope>NUCLEOTIDE SEQUENCE [LARGE SCALE GENOMIC DNA]</scope>
    <source>
        <strain evidence="2 3">M1531</strain>
    </source>
</reference>
<accession>A0A7Y0LER8</accession>
<feature type="signal peptide" evidence="1">
    <location>
        <begin position="1"/>
        <end position="25"/>
    </location>
</feature>
<evidence type="ECO:0000313" key="2">
    <source>
        <dbReference type="EMBL" id="NMP33116.1"/>
    </source>
</evidence>
<feature type="chain" id="PRO_5030972940" evidence="1">
    <location>
        <begin position="26"/>
        <end position="198"/>
    </location>
</feature>
<dbReference type="AlphaFoldDB" id="A0A7Y0LER8"/>
<gene>
    <name evidence="2" type="ORF">HII17_16275</name>
</gene>
<proteinExistence type="predicted"/>
<evidence type="ECO:0000256" key="1">
    <source>
        <dbReference type="SAM" id="SignalP"/>
    </source>
</evidence>
<evidence type="ECO:0000313" key="3">
    <source>
        <dbReference type="Proteomes" id="UP000568664"/>
    </source>
</evidence>
<dbReference type="Proteomes" id="UP000568664">
    <property type="component" value="Unassembled WGS sequence"/>
</dbReference>
<keyword evidence="3" id="KW-1185">Reference proteome</keyword>
<keyword evidence="1" id="KW-0732">Signal</keyword>
<dbReference type="RefSeq" id="WP_169076430.1">
    <property type="nucleotide sequence ID" value="NZ_JABBXH010000006.1"/>
</dbReference>
<organism evidence="2 3">
    <name type="scientific">Thalassotalea algicola</name>
    <dbReference type="NCBI Taxonomy" id="2716224"/>
    <lineage>
        <taxon>Bacteria</taxon>
        <taxon>Pseudomonadati</taxon>
        <taxon>Pseudomonadota</taxon>
        <taxon>Gammaproteobacteria</taxon>
        <taxon>Alteromonadales</taxon>
        <taxon>Colwelliaceae</taxon>
        <taxon>Thalassotalea</taxon>
    </lineage>
</organism>
<dbReference type="EMBL" id="JABBXH010000006">
    <property type="protein sequence ID" value="NMP33116.1"/>
    <property type="molecule type" value="Genomic_DNA"/>
</dbReference>
<sequence length="198" mass="21415">MSTFKKLALATALTSITALSVPAVSAPFSDSDTKVHTFKIEVDADTDTGAHIVVDAENDHKVVELSKEALSDPDQIDAALADLPEDVRVKVKTALNGIHMDGQSFAFKVDGGNAMNWFSKEGDKHVVMIDIDEDHSADDGRDTKIIKKFIHGNSDKHAVIELKHGGAIPADSLIQLIKSGEFSQDDLNKLQQALDAKR</sequence>
<protein>
    <submittedName>
        <fullName evidence="2">Uncharacterized protein</fullName>
    </submittedName>
</protein>